<dbReference type="Gene3D" id="3.90.79.10">
    <property type="entry name" value="Nucleoside Triphosphate Pyrophosphohydrolase"/>
    <property type="match status" value="1"/>
</dbReference>
<proteinExistence type="inferred from homology"/>
<evidence type="ECO:0000256" key="1">
    <source>
        <dbReference type="ARBA" id="ARBA00001946"/>
    </source>
</evidence>
<dbReference type="PROSITE" id="PS51462">
    <property type="entry name" value="NUDIX"/>
    <property type="match status" value="1"/>
</dbReference>
<name>A0ABU5LK23_9GAMM</name>
<protein>
    <submittedName>
        <fullName evidence="5">NUDIX domain-containing protein</fullName>
    </submittedName>
</protein>
<dbReference type="Pfam" id="PF00293">
    <property type="entry name" value="NUDIX"/>
    <property type="match status" value="1"/>
</dbReference>
<dbReference type="InterPro" id="IPR000086">
    <property type="entry name" value="NUDIX_hydrolase_dom"/>
</dbReference>
<dbReference type="PANTHER" id="PTHR43046">
    <property type="entry name" value="GDP-MANNOSE MANNOSYL HYDROLASE"/>
    <property type="match status" value="1"/>
</dbReference>
<reference evidence="6" key="1">
    <citation type="submission" date="2023-07" db="EMBL/GenBank/DDBJ databases">
        <title>Structural and functional analysis of rice phyllospheric bacteria for their antimicrobial properties and defense elicitation against blast disease.</title>
        <authorList>
            <person name="Sahu K.P."/>
            <person name="Asharani P."/>
            <person name="Kumar M."/>
            <person name="Reddy B."/>
            <person name="Kumar A."/>
        </authorList>
    </citation>
    <scope>NUCLEOTIDE SEQUENCE [LARGE SCALE GENOMIC DNA]</scope>
    <source>
        <strain evidence="6">OsEp_Plm_30P10</strain>
    </source>
</reference>
<dbReference type="InterPro" id="IPR020476">
    <property type="entry name" value="Nudix_hydrolase"/>
</dbReference>
<comment type="similarity">
    <text evidence="3">Belongs to the Nudix hydrolase family.</text>
</comment>
<dbReference type="InterPro" id="IPR020084">
    <property type="entry name" value="NUDIX_hydrolase_CS"/>
</dbReference>
<evidence type="ECO:0000313" key="6">
    <source>
        <dbReference type="Proteomes" id="UP001288620"/>
    </source>
</evidence>
<dbReference type="CDD" id="cd04685">
    <property type="entry name" value="NUDIX_Hydrolase"/>
    <property type="match status" value="1"/>
</dbReference>
<evidence type="ECO:0000259" key="4">
    <source>
        <dbReference type="PROSITE" id="PS51462"/>
    </source>
</evidence>
<dbReference type="PRINTS" id="PR00502">
    <property type="entry name" value="NUDIXFAMILY"/>
</dbReference>
<evidence type="ECO:0000256" key="2">
    <source>
        <dbReference type="ARBA" id="ARBA00022801"/>
    </source>
</evidence>
<dbReference type="Proteomes" id="UP001288620">
    <property type="component" value="Unassembled WGS sequence"/>
</dbReference>
<comment type="caution">
    <text evidence="5">The sequence shown here is derived from an EMBL/GenBank/DDBJ whole genome shotgun (WGS) entry which is preliminary data.</text>
</comment>
<gene>
    <name evidence="5" type="ORF">N4G40_18725</name>
</gene>
<evidence type="ECO:0000256" key="3">
    <source>
        <dbReference type="RuleBase" id="RU003476"/>
    </source>
</evidence>
<dbReference type="PANTHER" id="PTHR43046:SF14">
    <property type="entry name" value="MUTT_NUDIX FAMILY PROTEIN"/>
    <property type="match status" value="1"/>
</dbReference>
<dbReference type="RefSeq" id="WP_322544179.1">
    <property type="nucleotide sequence ID" value="NZ_JAOBTT010000002.1"/>
</dbReference>
<sequence>MRTRQSSRLIIVSPDKNVLLFNFSHKNDALSGMSYWATPGGGLEHNESFEQAALRELQEEIGLKRESAGAVVASRTFPMQLPDGETVLAEESFFIIHAEKRDIDDSGWSENEKRVIKKHHWWTLKELKDTSETIFPHDLIIDILCKDSSSPAEFSALKGA</sequence>
<dbReference type="PROSITE" id="PS00893">
    <property type="entry name" value="NUDIX_BOX"/>
    <property type="match status" value="1"/>
</dbReference>
<feature type="domain" description="Nudix hydrolase" evidence="4">
    <location>
        <begin position="1"/>
        <end position="145"/>
    </location>
</feature>
<organism evidence="5 6">
    <name type="scientific">Pantoea eucrina</name>
    <dbReference type="NCBI Taxonomy" id="472693"/>
    <lineage>
        <taxon>Bacteria</taxon>
        <taxon>Pseudomonadati</taxon>
        <taxon>Pseudomonadota</taxon>
        <taxon>Gammaproteobacteria</taxon>
        <taxon>Enterobacterales</taxon>
        <taxon>Erwiniaceae</taxon>
        <taxon>Pantoea</taxon>
    </lineage>
</organism>
<comment type="cofactor">
    <cofactor evidence="1">
        <name>Mg(2+)</name>
        <dbReference type="ChEBI" id="CHEBI:18420"/>
    </cofactor>
</comment>
<accession>A0ABU5LK23</accession>
<keyword evidence="2 3" id="KW-0378">Hydrolase</keyword>
<dbReference type="SUPFAM" id="SSF55811">
    <property type="entry name" value="Nudix"/>
    <property type="match status" value="1"/>
</dbReference>
<evidence type="ECO:0000313" key="5">
    <source>
        <dbReference type="EMBL" id="MDZ7280290.1"/>
    </source>
</evidence>
<dbReference type="EMBL" id="JAOBTT010000002">
    <property type="protein sequence ID" value="MDZ7280290.1"/>
    <property type="molecule type" value="Genomic_DNA"/>
</dbReference>
<keyword evidence="6" id="KW-1185">Reference proteome</keyword>
<dbReference type="InterPro" id="IPR015797">
    <property type="entry name" value="NUDIX_hydrolase-like_dom_sf"/>
</dbReference>